<name>A0AAD4HLC7_9AGAM</name>
<organism evidence="2 3">
    <name type="scientific">Suillus fuscotomentosus</name>
    <dbReference type="NCBI Taxonomy" id="1912939"/>
    <lineage>
        <taxon>Eukaryota</taxon>
        <taxon>Fungi</taxon>
        <taxon>Dikarya</taxon>
        <taxon>Basidiomycota</taxon>
        <taxon>Agaricomycotina</taxon>
        <taxon>Agaricomycetes</taxon>
        <taxon>Agaricomycetidae</taxon>
        <taxon>Boletales</taxon>
        <taxon>Suillineae</taxon>
        <taxon>Suillaceae</taxon>
        <taxon>Suillus</taxon>
    </lineage>
</organism>
<feature type="region of interest" description="Disordered" evidence="1">
    <location>
        <begin position="244"/>
        <end position="282"/>
    </location>
</feature>
<protein>
    <submittedName>
        <fullName evidence="2">Uncharacterized protein</fullName>
    </submittedName>
</protein>
<dbReference type="EMBL" id="JABBWK010000025">
    <property type="protein sequence ID" value="KAG1900853.1"/>
    <property type="molecule type" value="Genomic_DNA"/>
</dbReference>
<dbReference type="RefSeq" id="XP_041226429.1">
    <property type="nucleotide sequence ID" value="XM_041366990.1"/>
</dbReference>
<dbReference type="Proteomes" id="UP001195769">
    <property type="component" value="Unassembled WGS sequence"/>
</dbReference>
<keyword evidence="3" id="KW-1185">Reference proteome</keyword>
<evidence type="ECO:0000256" key="1">
    <source>
        <dbReference type="SAM" id="MobiDB-lite"/>
    </source>
</evidence>
<dbReference type="AlphaFoldDB" id="A0AAD4HLC7"/>
<gene>
    <name evidence="2" type="ORF">F5891DRAFT_1188351</name>
</gene>
<sequence>MNWSMSPFNQPPMMNGISTLLEKLSRPLELARITDISDRWLSAIIAMSAHGAHSDNDHLSSDQGFHPLTKKHYLGNTFEGMSMRKLIYDLCAVLDHLSGGVTLCIHHPGATAPLTDLQPQDLSASLYLNPKLLAEPLRCNQPIAEITQMFIERCALPVTQSFREACLVHGWRQEPRCSSPDVDYNALPLIPLPSSGSHSSDFNILGWPDDRLQHLTLGDNSPPYLLSPLAMRVNPDSPFEHYAKPIVTPPHSTTPIVTSARSTSKIPSKLPSTPSSTRHSVPLVSLPHSAPLTFSPRSAPLTSSPHSALASSSHSLAGSIPAPSSSMSPPASFSPSYSIPGKPLLPFGPTTHTTLENLGYNDTLHNVCREVFNSCVPDRWASELAKRGSISSESDVHQISVAMWEDWKALGDTNGK</sequence>
<dbReference type="GeneID" id="64661288"/>
<feature type="region of interest" description="Disordered" evidence="1">
    <location>
        <begin position="296"/>
        <end position="333"/>
    </location>
</feature>
<feature type="compositionally biased region" description="Low complexity" evidence="1">
    <location>
        <begin position="298"/>
        <end position="333"/>
    </location>
</feature>
<evidence type="ECO:0000313" key="3">
    <source>
        <dbReference type="Proteomes" id="UP001195769"/>
    </source>
</evidence>
<accession>A0AAD4HLC7</accession>
<reference evidence="2" key="1">
    <citation type="journal article" date="2020" name="New Phytol.">
        <title>Comparative genomics reveals dynamic genome evolution in host specialist ectomycorrhizal fungi.</title>
        <authorList>
            <person name="Lofgren L.A."/>
            <person name="Nguyen N.H."/>
            <person name="Vilgalys R."/>
            <person name="Ruytinx J."/>
            <person name="Liao H.L."/>
            <person name="Branco S."/>
            <person name="Kuo A."/>
            <person name="LaButti K."/>
            <person name="Lipzen A."/>
            <person name="Andreopoulos W."/>
            <person name="Pangilinan J."/>
            <person name="Riley R."/>
            <person name="Hundley H."/>
            <person name="Na H."/>
            <person name="Barry K."/>
            <person name="Grigoriev I.V."/>
            <person name="Stajich J.E."/>
            <person name="Kennedy P.G."/>
        </authorList>
    </citation>
    <scope>NUCLEOTIDE SEQUENCE</scope>
    <source>
        <strain evidence="2">FC203</strain>
    </source>
</reference>
<proteinExistence type="predicted"/>
<feature type="compositionally biased region" description="Polar residues" evidence="1">
    <location>
        <begin position="250"/>
        <end position="279"/>
    </location>
</feature>
<evidence type="ECO:0000313" key="2">
    <source>
        <dbReference type="EMBL" id="KAG1900853.1"/>
    </source>
</evidence>
<comment type="caution">
    <text evidence="2">The sequence shown here is derived from an EMBL/GenBank/DDBJ whole genome shotgun (WGS) entry which is preliminary data.</text>
</comment>